<sequence length="315" mass="35709">MSIMKTQNETRQVNPLWQLRRIDLNLLTIFAAVMQERNITYAASSLGMTQPGVSNAVSRLKLMFNDELFFRDAKGVKPTVRACQLFSSISQALQLVHSELLDSEFAPAFSKRVFNLCVCSPLDSILIPRISNCVEQIAPNVRVIFTTSLNQSSEHKLHNQETEFIIGYNEFHQSEFASIPLFKDEMILVVSCKHSRISGPLSGDEIYNEQHAVVSFDRYASFSQPWYDSMNKQSSVVYQGTSLIDVLSVVSQTHLVAIVPRWLAEQYSGQLNLRILPLPLKPNSCTCYLSWNEVIIRDKGHQWMKNILVSVSACQ</sequence>
<gene>
    <name evidence="6" type="primary">SBOV00651_2</name>
    <name evidence="6" type="ORF">NCTC10718_05068</name>
</gene>
<keyword evidence="4" id="KW-0804">Transcription</keyword>
<dbReference type="SUPFAM" id="SSF46785">
    <property type="entry name" value="Winged helix' DNA-binding domain"/>
    <property type="match status" value="1"/>
</dbReference>
<accession>A0A379SHP5</accession>
<dbReference type="InterPro" id="IPR050389">
    <property type="entry name" value="LysR-type_TF"/>
</dbReference>
<dbReference type="InterPro" id="IPR036388">
    <property type="entry name" value="WH-like_DNA-bd_sf"/>
</dbReference>
<dbReference type="PANTHER" id="PTHR30118:SF6">
    <property type="entry name" value="HTH-TYPE TRANSCRIPTIONAL REGULATOR LEUO"/>
    <property type="match status" value="1"/>
</dbReference>
<dbReference type="InterPro" id="IPR005119">
    <property type="entry name" value="LysR_subst-bd"/>
</dbReference>
<evidence type="ECO:0000256" key="4">
    <source>
        <dbReference type="ARBA" id="ARBA00023163"/>
    </source>
</evidence>
<evidence type="ECO:0000256" key="1">
    <source>
        <dbReference type="ARBA" id="ARBA00009437"/>
    </source>
</evidence>
<dbReference type="PANTHER" id="PTHR30118">
    <property type="entry name" value="HTH-TYPE TRANSCRIPTIONAL REGULATOR LEUO-RELATED"/>
    <property type="match status" value="1"/>
</dbReference>
<reference evidence="6 7" key="1">
    <citation type="submission" date="2018-06" db="EMBL/GenBank/DDBJ databases">
        <authorList>
            <consortium name="Pathogen Informatics"/>
            <person name="Doyle S."/>
        </authorList>
    </citation>
    <scope>NUCLEOTIDE SEQUENCE [LARGE SCALE GENOMIC DNA]</scope>
    <source>
        <strain evidence="6 7">NCTC10718</strain>
    </source>
</reference>
<dbReference type="SUPFAM" id="SSF53850">
    <property type="entry name" value="Periplasmic binding protein-like II"/>
    <property type="match status" value="1"/>
</dbReference>
<dbReference type="Pfam" id="PF00126">
    <property type="entry name" value="HTH_1"/>
    <property type="match status" value="1"/>
</dbReference>
<dbReference type="Pfam" id="PF03466">
    <property type="entry name" value="LysR_substrate"/>
    <property type="match status" value="1"/>
</dbReference>
<dbReference type="Gene3D" id="3.40.190.10">
    <property type="entry name" value="Periplasmic binding protein-like II"/>
    <property type="match status" value="2"/>
</dbReference>
<dbReference type="PROSITE" id="PS50931">
    <property type="entry name" value="HTH_LYSR"/>
    <property type="match status" value="1"/>
</dbReference>
<proteinExistence type="inferred from homology"/>
<dbReference type="GO" id="GO:0003700">
    <property type="term" value="F:DNA-binding transcription factor activity"/>
    <property type="evidence" value="ECO:0007669"/>
    <property type="project" value="InterPro"/>
</dbReference>
<dbReference type="InterPro" id="IPR000847">
    <property type="entry name" value="LysR_HTH_N"/>
</dbReference>
<dbReference type="EMBL" id="UGWQ01000004">
    <property type="protein sequence ID" value="SUG27740.1"/>
    <property type="molecule type" value="Genomic_DNA"/>
</dbReference>
<dbReference type="NCBIfam" id="NF007063">
    <property type="entry name" value="PRK09508.1"/>
    <property type="match status" value="1"/>
</dbReference>
<protein>
    <submittedName>
        <fullName evidence="6">Probable HTH-type transcriptional regulator LeuO</fullName>
    </submittedName>
</protein>
<comment type="similarity">
    <text evidence="1">Belongs to the LysR transcriptional regulatory family.</text>
</comment>
<dbReference type="PRINTS" id="PR00039">
    <property type="entry name" value="HTHLYSR"/>
</dbReference>
<evidence type="ECO:0000256" key="2">
    <source>
        <dbReference type="ARBA" id="ARBA00023015"/>
    </source>
</evidence>
<evidence type="ECO:0000259" key="5">
    <source>
        <dbReference type="PROSITE" id="PS50931"/>
    </source>
</evidence>
<dbReference type="GO" id="GO:0003677">
    <property type="term" value="F:DNA binding"/>
    <property type="evidence" value="ECO:0007669"/>
    <property type="project" value="UniProtKB-KW"/>
</dbReference>
<dbReference type="Gene3D" id="1.10.10.10">
    <property type="entry name" value="Winged helix-like DNA-binding domain superfamily/Winged helix DNA-binding domain"/>
    <property type="match status" value="1"/>
</dbReference>
<evidence type="ECO:0000256" key="3">
    <source>
        <dbReference type="ARBA" id="ARBA00023125"/>
    </source>
</evidence>
<evidence type="ECO:0000313" key="7">
    <source>
        <dbReference type="Proteomes" id="UP000254332"/>
    </source>
</evidence>
<keyword evidence="3" id="KW-0238">DNA-binding</keyword>
<evidence type="ECO:0000313" key="6">
    <source>
        <dbReference type="EMBL" id="SUG27740.1"/>
    </source>
</evidence>
<dbReference type="InterPro" id="IPR036390">
    <property type="entry name" value="WH_DNA-bd_sf"/>
</dbReference>
<organism evidence="6 7">
    <name type="scientific">Salmonella enterica</name>
    <name type="common">Salmonella choleraesuis</name>
    <dbReference type="NCBI Taxonomy" id="28901"/>
    <lineage>
        <taxon>Bacteria</taxon>
        <taxon>Pseudomonadati</taxon>
        <taxon>Pseudomonadota</taxon>
        <taxon>Gammaproteobacteria</taxon>
        <taxon>Enterobacterales</taxon>
        <taxon>Enterobacteriaceae</taxon>
        <taxon>Salmonella</taxon>
    </lineage>
</organism>
<name>A0A379SHP5_SALER</name>
<dbReference type="Proteomes" id="UP000254332">
    <property type="component" value="Unassembled WGS sequence"/>
</dbReference>
<feature type="domain" description="HTH lysR-type" evidence="5">
    <location>
        <begin position="22"/>
        <end position="79"/>
    </location>
</feature>
<dbReference type="AlphaFoldDB" id="A0A379SHP5"/>
<keyword evidence="2" id="KW-0805">Transcription regulation</keyword>
<dbReference type="CDD" id="cd08466">
    <property type="entry name" value="PBP2_LeuO"/>
    <property type="match status" value="1"/>
</dbReference>